<organism evidence="2 3">
    <name type="scientific">Ustilago trichophora</name>
    <dbReference type="NCBI Taxonomy" id="86804"/>
    <lineage>
        <taxon>Eukaryota</taxon>
        <taxon>Fungi</taxon>
        <taxon>Dikarya</taxon>
        <taxon>Basidiomycota</taxon>
        <taxon>Ustilaginomycotina</taxon>
        <taxon>Ustilaginomycetes</taxon>
        <taxon>Ustilaginales</taxon>
        <taxon>Ustilaginaceae</taxon>
        <taxon>Ustilago</taxon>
    </lineage>
</organism>
<feature type="region of interest" description="Disordered" evidence="1">
    <location>
        <begin position="440"/>
        <end position="527"/>
    </location>
</feature>
<dbReference type="OrthoDB" id="10677567at2759"/>
<sequence length="664" mass="74987">MAAPNSLISIQEHIAESFYEDISDRMTAPSILDDHFENVANRLFPKTVQLDNEMPERMTLMSRKILRIATSATTNLFQSIGEGKMRDKIYNEAEAQAHIYDRLLIPLRYLFIGLIQCARQDNTANLPEDEELLRALKQALSISARMQDTRHMFATPHHDKATYQSTRLNRGFLSIDLSSNFEAHSRVHESLLHFNTSQEPTSSSISGSSNASEAPAASNASIASNTTAAFVAAETSPTALPFGRRVPDLTLCWAGIQDDDNARGGIPFYMIEVKDPNKLGFHQAQAYITRFEEFFIDIDEFAAEINTFKQHGTMNIRFLLNRKKSPLNPLATSFWSNLSRHYQCLFAGRQTYGCFTTGTLAIGMRLDWEHETEPGQHLKITIFDCETNTMQPAWNPSAEANTAPHLFPNLHSFSFVYATLQLETRLIPMQHFARAVDLLSRDESEDESPDSGLADNEEYEEAHDHRAVGHRREDNGERETAESNSRAHLDRSCKRGRPSEDADAPMVKRARNSLASSSPPSAVQDLAEKTPNEVLQECVKDPRCKAEIERYLDLDETKVALPFPKKDLARVLCAAFPLDPDRTRRVPGNKDLTDQQMSFPQPSPLPGFITYDDPDLFQWHTLMEGCIPRKLSKVIAERDAKERVQTADYFSPIDHALPQPQYSH</sequence>
<accession>A0A5C3DS35</accession>
<feature type="compositionally biased region" description="Acidic residues" evidence="1">
    <location>
        <begin position="443"/>
        <end position="461"/>
    </location>
</feature>
<dbReference type="EMBL" id="OOIN01000002">
    <property type="protein sequence ID" value="SPO21253.1"/>
    <property type="molecule type" value="Genomic_DNA"/>
</dbReference>
<evidence type="ECO:0000313" key="3">
    <source>
        <dbReference type="Proteomes" id="UP000324022"/>
    </source>
</evidence>
<proteinExistence type="predicted"/>
<evidence type="ECO:0000256" key="1">
    <source>
        <dbReference type="SAM" id="MobiDB-lite"/>
    </source>
</evidence>
<name>A0A5C3DS35_9BASI</name>
<evidence type="ECO:0000313" key="2">
    <source>
        <dbReference type="EMBL" id="SPO21253.1"/>
    </source>
</evidence>
<gene>
    <name evidence="2" type="ORF">UTRI_00730</name>
</gene>
<feature type="region of interest" description="Disordered" evidence="1">
    <location>
        <begin position="584"/>
        <end position="603"/>
    </location>
</feature>
<dbReference type="AlphaFoldDB" id="A0A5C3DS35"/>
<protein>
    <submittedName>
        <fullName evidence="2">Uncharacterized protein</fullName>
    </submittedName>
</protein>
<keyword evidence="3" id="KW-1185">Reference proteome</keyword>
<reference evidence="2 3" key="1">
    <citation type="submission" date="2018-03" db="EMBL/GenBank/DDBJ databases">
        <authorList>
            <person name="Guldener U."/>
        </authorList>
    </citation>
    <scope>NUCLEOTIDE SEQUENCE [LARGE SCALE GENOMIC DNA]</scope>
    <source>
        <strain evidence="2 3">NBRC100155</strain>
    </source>
</reference>
<dbReference type="Proteomes" id="UP000324022">
    <property type="component" value="Unassembled WGS sequence"/>
</dbReference>
<feature type="compositionally biased region" description="Basic and acidic residues" evidence="1">
    <location>
        <begin position="462"/>
        <end position="500"/>
    </location>
</feature>